<gene>
    <name evidence="1" type="ORF">AT728_26725</name>
</gene>
<organism evidence="1 2">
    <name type="scientific">Streptomyces silvensis</name>
    <dbReference type="NCBI Taxonomy" id="1765722"/>
    <lineage>
        <taxon>Bacteria</taxon>
        <taxon>Bacillati</taxon>
        <taxon>Actinomycetota</taxon>
        <taxon>Actinomycetes</taxon>
        <taxon>Kitasatosporales</taxon>
        <taxon>Streptomycetaceae</taxon>
        <taxon>Streptomyces</taxon>
    </lineage>
</organism>
<evidence type="ECO:0000313" key="2">
    <source>
        <dbReference type="Proteomes" id="UP000054804"/>
    </source>
</evidence>
<comment type="caution">
    <text evidence="1">The sequence shown here is derived from an EMBL/GenBank/DDBJ whole genome shotgun (WGS) entry which is preliminary data.</text>
</comment>
<name>A0A0W7WWV8_9ACTN</name>
<protein>
    <recommendedName>
        <fullName evidence="3">RNA polymerase sigma factor 70 region 4 type 2 domain-containing protein</fullName>
    </recommendedName>
</protein>
<accession>A0A0W7WWV8</accession>
<dbReference type="EMBL" id="LOCL01000048">
    <property type="protein sequence ID" value="KUF15065.1"/>
    <property type="molecule type" value="Genomic_DNA"/>
</dbReference>
<evidence type="ECO:0008006" key="3">
    <source>
        <dbReference type="Google" id="ProtNLM"/>
    </source>
</evidence>
<keyword evidence="2" id="KW-1185">Reference proteome</keyword>
<sequence>MPYLRFARVRLGDFSLALQVVHSTFVDLAEEWDRALNGPSAPAAAWELLQATMDRCRPLAPRRPTALSGPDDMIVLHCVLGCSIRSIARLRGLETSEVAARLAFARRSARPTSPCRARHACLPTF</sequence>
<dbReference type="AlphaFoldDB" id="A0A0W7WWV8"/>
<proteinExistence type="predicted"/>
<dbReference type="Proteomes" id="UP000054804">
    <property type="component" value="Unassembled WGS sequence"/>
</dbReference>
<reference evidence="1 2" key="1">
    <citation type="submission" date="2015-12" db="EMBL/GenBank/DDBJ databases">
        <title>Draft genome sequence of Streptomyces silvensis ATCC 53525, a producer of novel hormone antagonists.</title>
        <authorList>
            <person name="Johnston C.W."/>
            <person name="Li Y."/>
            <person name="Magarvey N.A."/>
        </authorList>
    </citation>
    <scope>NUCLEOTIDE SEQUENCE [LARGE SCALE GENOMIC DNA]</scope>
    <source>
        <strain evidence="1 2">ATCC 53525</strain>
    </source>
</reference>
<evidence type="ECO:0000313" key="1">
    <source>
        <dbReference type="EMBL" id="KUF15065.1"/>
    </source>
</evidence>